<evidence type="ECO:0000256" key="6">
    <source>
        <dbReference type="ARBA" id="ARBA00024036"/>
    </source>
</evidence>
<evidence type="ECO:0000256" key="2">
    <source>
        <dbReference type="ARBA" id="ARBA00022741"/>
    </source>
</evidence>
<accession>A0A8J5XA50</accession>
<evidence type="ECO:0000313" key="8">
    <source>
        <dbReference type="Proteomes" id="UP000751190"/>
    </source>
</evidence>
<comment type="similarity">
    <text evidence="6">Belongs to the Mrp/NBP35 ATP-binding proteins family.</text>
</comment>
<dbReference type="Proteomes" id="UP000751190">
    <property type="component" value="Unassembled WGS sequence"/>
</dbReference>
<dbReference type="OrthoDB" id="1741334at2759"/>
<keyword evidence="3" id="KW-0067">ATP-binding</keyword>
<evidence type="ECO:0000313" key="7">
    <source>
        <dbReference type="EMBL" id="KAG8460259.1"/>
    </source>
</evidence>
<organism evidence="7 8">
    <name type="scientific">Diacronema lutheri</name>
    <name type="common">Unicellular marine alga</name>
    <name type="synonym">Monochrysis lutheri</name>
    <dbReference type="NCBI Taxonomy" id="2081491"/>
    <lineage>
        <taxon>Eukaryota</taxon>
        <taxon>Haptista</taxon>
        <taxon>Haptophyta</taxon>
        <taxon>Pavlovophyceae</taxon>
        <taxon>Pavlovales</taxon>
        <taxon>Pavlovaceae</taxon>
        <taxon>Diacronema</taxon>
    </lineage>
</organism>
<evidence type="ECO:0000256" key="3">
    <source>
        <dbReference type="ARBA" id="ARBA00022840"/>
    </source>
</evidence>
<dbReference type="InterPro" id="IPR027417">
    <property type="entry name" value="P-loop_NTPase"/>
</dbReference>
<proteinExistence type="inferred from homology"/>
<dbReference type="PANTHER" id="PTHR42961:SF2">
    <property type="entry name" value="IRON-SULFUR PROTEIN NUBPL"/>
    <property type="match status" value="1"/>
</dbReference>
<dbReference type="InterPro" id="IPR044304">
    <property type="entry name" value="NUBPL-like"/>
</dbReference>
<dbReference type="CDD" id="cd02037">
    <property type="entry name" value="Mrp_NBP35"/>
    <property type="match status" value="1"/>
</dbReference>
<dbReference type="Pfam" id="PF10609">
    <property type="entry name" value="ParA"/>
    <property type="match status" value="1"/>
</dbReference>
<protein>
    <recommendedName>
        <fullName evidence="9">Iron-sulfur cluster carrier protein</fullName>
    </recommendedName>
</protein>
<dbReference type="PANTHER" id="PTHR42961">
    <property type="entry name" value="IRON-SULFUR PROTEIN NUBPL"/>
    <property type="match status" value="1"/>
</dbReference>
<dbReference type="SUPFAM" id="SSF52540">
    <property type="entry name" value="P-loop containing nucleoside triphosphate hydrolases"/>
    <property type="match status" value="1"/>
</dbReference>
<evidence type="ECO:0000256" key="5">
    <source>
        <dbReference type="ARBA" id="ARBA00023014"/>
    </source>
</evidence>
<keyword evidence="5" id="KW-0411">Iron-sulfur</keyword>
<comment type="caution">
    <text evidence="7">The sequence shown here is derived from an EMBL/GenBank/DDBJ whole genome shotgun (WGS) entry which is preliminary data.</text>
</comment>
<evidence type="ECO:0000256" key="1">
    <source>
        <dbReference type="ARBA" id="ARBA00022723"/>
    </source>
</evidence>
<dbReference type="AlphaFoldDB" id="A0A8J5XA50"/>
<evidence type="ECO:0008006" key="9">
    <source>
        <dbReference type="Google" id="ProtNLM"/>
    </source>
</evidence>
<dbReference type="Gene3D" id="3.40.50.300">
    <property type="entry name" value="P-loop containing nucleotide triphosphate hydrolases"/>
    <property type="match status" value="1"/>
</dbReference>
<name>A0A8J5XA50_DIALT</name>
<dbReference type="InterPro" id="IPR033756">
    <property type="entry name" value="YlxH/NBP35"/>
</dbReference>
<dbReference type="InterPro" id="IPR019591">
    <property type="entry name" value="Mrp/NBP35_ATP-bd"/>
</dbReference>
<keyword evidence="2" id="KW-0547">Nucleotide-binding</keyword>
<dbReference type="GO" id="GO:0051539">
    <property type="term" value="F:4 iron, 4 sulfur cluster binding"/>
    <property type="evidence" value="ECO:0007669"/>
    <property type="project" value="TreeGrafter"/>
</dbReference>
<evidence type="ECO:0000256" key="4">
    <source>
        <dbReference type="ARBA" id="ARBA00023004"/>
    </source>
</evidence>
<dbReference type="GO" id="GO:0140663">
    <property type="term" value="F:ATP-dependent FeS chaperone activity"/>
    <property type="evidence" value="ECO:0007669"/>
    <property type="project" value="InterPro"/>
</dbReference>
<dbReference type="OMA" id="FEPKEFP"/>
<gene>
    <name evidence="7" type="ORF">KFE25_004507</name>
</gene>
<keyword evidence="8" id="KW-1185">Reference proteome</keyword>
<keyword evidence="4" id="KW-0408">Iron</keyword>
<dbReference type="GO" id="GO:0005524">
    <property type="term" value="F:ATP binding"/>
    <property type="evidence" value="ECO:0007669"/>
    <property type="project" value="UniProtKB-KW"/>
</dbReference>
<dbReference type="GO" id="GO:0046872">
    <property type="term" value="F:metal ion binding"/>
    <property type="evidence" value="ECO:0007669"/>
    <property type="project" value="UniProtKB-KW"/>
</dbReference>
<sequence>MSGAATQISGRISRIVAVHSCKGGVGKSTVAIGLARALQRTGRRVGVLDADIYGPSLPSLVDGLPSTEPELSPNGRQVLPFVSADGLICQSFAFVARLWRRRLGDGSVVLRGDLVAELMAAMANHTRWGSLDDLVVDLPPGTGEVPLTLATAFPLDAAVVVSTPHALALADTIKGVEMLAKLGVPVPAVVQNMALFRCTGCGDVHRPFGPSAADALRARLPDAQLVELPIMPHDSGLGGSLAAEFDVVARALDAVDARLKRGGHALPLPTKQWSAPHWPTLMATAKLELK</sequence>
<reference evidence="7" key="1">
    <citation type="submission" date="2021-05" db="EMBL/GenBank/DDBJ databases">
        <title>The genome of the haptophyte Pavlova lutheri (Diacronema luteri, Pavlovales) - a model for lipid biosynthesis in eukaryotic algae.</title>
        <authorList>
            <person name="Hulatt C.J."/>
            <person name="Posewitz M.C."/>
        </authorList>
    </citation>
    <scope>NUCLEOTIDE SEQUENCE</scope>
    <source>
        <strain evidence="7">NIVA-4/92</strain>
    </source>
</reference>
<dbReference type="EMBL" id="JAGTXO010000034">
    <property type="protein sequence ID" value="KAG8460259.1"/>
    <property type="molecule type" value="Genomic_DNA"/>
</dbReference>
<dbReference type="GO" id="GO:0016226">
    <property type="term" value="P:iron-sulfur cluster assembly"/>
    <property type="evidence" value="ECO:0007669"/>
    <property type="project" value="InterPro"/>
</dbReference>
<keyword evidence="1" id="KW-0479">Metal-binding</keyword>